<dbReference type="InterPro" id="IPR002213">
    <property type="entry name" value="UDP_glucos_trans"/>
</dbReference>
<dbReference type="Pfam" id="PF26168">
    <property type="entry name" value="Glyco_transf_N"/>
    <property type="match status" value="1"/>
</dbReference>
<evidence type="ECO:0000313" key="6">
    <source>
        <dbReference type="Proteomes" id="UP000228380"/>
    </source>
</evidence>
<proteinExistence type="inferred from homology"/>
<evidence type="ECO:0000259" key="5">
    <source>
        <dbReference type="Pfam" id="PF26168"/>
    </source>
</evidence>
<evidence type="ECO:0000256" key="4">
    <source>
        <dbReference type="RuleBase" id="RU362057"/>
    </source>
</evidence>
<dbReference type="EC" id="2.4.1.-" evidence="4"/>
<reference evidence="6" key="1">
    <citation type="journal article" date="2019" name="Nat. Commun.">
        <title>Genome-wide association mapping of date palm fruit traits.</title>
        <authorList>
            <person name="Hazzouri K.M."/>
            <person name="Gros-Balthazard M."/>
            <person name="Flowers J.M."/>
            <person name="Copetti D."/>
            <person name="Lemansour A."/>
            <person name="Lebrun M."/>
            <person name="Masmoudi K."/>
            <person name="Ferrand S."/>
            <person name="Dhar M.I."/>
            <person name="Fresquez Z.A."/>
            <person name="Rosas U."/>
            <person name="Zhang J."/>
            <person name="Talag J."/>
            <person name="Lee S."/>
            <person name="Kudrna D."/>
            <person name="Powell R.F."/>
            <person name="Leitch I.J."/>
            <person name="Krueger R.R."/>
            <person name="Wing R.A."/>
            <person name="Amiri K.M.A."/>
            <person name="Purugganan M.D."/>
        </authorList>
    </citation>
    <scope>NUCLEOTIDE SEQUENCE [LARGE SCALE GENOMIC DNA]</scope>
    <source>
        <strain evidence="6">cv. Khalas</strain>
    </source>
</reference>
<dbReference type="Gene3D" id="3.40.50.2000">
    <property type="entry name" value="Glycogen Phosphorylase B"/>
    <property type="match status" value="2"/>
</dbReference>
<name>A0A8B9ANA5_PHODC</name>
<keyword evidence="3" id="KW-0328">Glycosyltransferase</keyword>
<dbReference type="GO" id="GO:0080043">
    <property type="term" value="F:quercetin 3-O-glucosyltransferase activity"/>
    <property type="evidence" value="ECO:0007669"/>
    <property type="project" value="TreeGrafter"/>
</dbReference>
<dbReference type="FunFam" id="3.40.50.2000:FF:000027">
    <property type="entry name" value="Glycosyltransferase"/>
    <property type="match status" value="1"/>
</dbReference>
<dbReference type="KEGG" id="pda:120111706"/>
<keyword evidence="6" id="KW-1185">Reference proteome</keyword>
<dbReference type="InterPro" id="IPR058980">
    <property type="entry name" value="Glyco_transf_N"/>
</dbReference>
<dbReference type="AlphaFoldDB" id="A0A8B9ANA5"/>
<evidence type="ECO:0000313" key="7">
    <source>
        <dbReference type="RefSeq" id="XP_038985493.1"/>
    </source>
</evidence>
<dbReference type="GeneID" id="120111706"/>
<organism evidence="6 7">
    <name type="scientific">Phoenix dactylifera</name>
    <name type="common">Date palm</name>
    <dbReference type="NCBI Taxonomy" id="42345"/>
    <lineage>
        <taxon>Eukaryota</taxon>
        <taxon>Viridiplantae</taxon>
        <taxon>Streptophyta</taxon>
        <taxon>Embryophyta</taxon>
        <taxon>Tracheophyta</taxon>
        <taxon>Spermatophyta</taxon>
        <taxon>Magnoliopsida</taxon>
        <taxon>Liliopsida</taxon>
        <taxon>Arecaceae</taxon>
        <taxon>Coryphoideae</taxon>
        <taxon>Phoeniceae</taxon>
        <taxon>Phoenix</taxon>
    </lineage>
</organism>
<dbReference type="SUPFAM" id="SSF53756">
    <property type="entry name" value="UDP-Glycosyltransferase/glycogen phosphorylase"/>
    <property type="match status" value="1"/>
</dbReference>
<dbReference type="OrthoDB" id="5835829at2759"/>
<dbReference type="Proteomes" id="UP000228380">
    <property type="component" value="Chromosome 8"/>
</dbReference>
<accession>A0A8B9ANA5</accession>
<sequence>MQTENREIMGREMAAVPSTKPHVVLIPFPAQGHINPLLKLAKLLHARGFHITFVNTEYSQKRMLQSHDPSTLRSLDDFRFETLPDDYENRTTGFLCYSIPKLCLAPLRDLLRKLNNSPTECPPVTCIITDGVMSFTLDVANELGIPAMFFWTTSACGFMAYLHNQHLIDRGLTPLKGLSNLSDGYLDTKVDWVPGMSDMRLRDFPSWIRTTDGNDYMLHFNIYEVQRASMAAAVILNTFDELERPVLEALAPIVPPVYTVGPLDLLLHEIPNPRLKSININLWKEDESYLEWLDQREPGSVVYVNFGSLAVMTNDQLIEFAWGLARSNYHFLWIIRPDLVKGDDAVLPQEFLTETKGRALLASWCQQDAVLPHPSIGGFLTHSGWNSTLESISNGVPMLCWPFFAEQPTNCKYACIDWGVAMEIHNVVNRDEVERMVRELMGGEKGKEMRRRALEWKEKAVGAAKAGGSSFMNLERMVKEVLLLPKNDF</sequence>
<evidence type="ECO:0000256" key="2">
    <source>
        <dbReference type="ARBA" id="ARBA00022679"/>
    </source>
</evidence>
<evidence type="ECO:0000256" key="1">
    <source>
        <dbReference type="ARBA" id="ARBA00009995"/>
    </source>
</evidence>
<protein>
    <recommendedName>
        <fullName evidence="4">Glycosyltransferase</fullName>
        <ecNumber evidence="4">2.4.1.-</ecNumber>
    </recommendedName>
</protein>
<dbReference type="RefSeq" id="XP_038985493.1">
    <property type="nucleotide sequence ID" value="XM_039129565.1"/>
</dbReference>
<evidence type="ECO:0000256" key="3">
    <source>
        <dbReference type="RuleBase" id="RU003718"/>
    </source>
</evidence>
<dbReference type="CDD" id="cd03784">
    <property type="entry name" value="GT1_Gtf-like"/>
    <property type="match status" value="1"/>
</dbReference>
<dbReference type="Pfam" id="PF00201">
    <property type="entry name" value="UDPGT"/>
    <property type="match status" value="1"/>
</dbReference>
<feature type="domain" description="Glycosyltransferase N-terminal" evidence="5">
    <location>
        <begin position="23"/>
        <end position="101"/>
    </location>
</feature>
<gene>
    <name evidence="7" type="primary">LOC120111706</name>
</gene>
<reference evidence="7" key="2">
    <citation type="submission" date="2025-08" db="UniProtKB">
        <authorList>
            <consortium name="RefSeq"/>
        </authorList>
    </citation>
    <scope>IDENTIFICATION</scope>
    <source>
        <tissue evidence="7">Young leaves</tissue>
    </source>
</reference>
<keyword evidence="2 3" id="KW-0808">Transferase</keyword>
<dbReference type="PANTHER" id="PTHR11926:SF774">
    <property type="entry name" value="UDP-GLYCOSYLTRANSFERASE 85A1-RELATED"/>
    <property type="match status" value="1"/>
</dbReference>
<dbReference type="FunFam" id="3.40.50.2000:FF:000055">
    <property type="entry name" value="Glycosyltransferase"/>
    <property type="match status" value="1"/>
</dbReference>
<dbReference type="InterPro" id="IPR035595">
    <property type="entry name" value="UDP_glycos_trans_CS"/>
</dbReference>
<dbReference type="GO" id="GO:0080044">
    <property type="term" value="F:quercetin 7-O-glucosyltransferase activity"/>
    <property type="evidence" value="ECO:0007669"/>
    <property type="project" value="TreeGrafter"/>
</dbReference>
<dbReference type="PROSITE" id="PS00375">
    <property type="entry name" value="UDPGT"/>
    <property type="match status" value="1"/>
</dbReference>
<comment type="similarity">
    <text evidence="1 3">Belongs to the UDP-glycosyltransferase family.</text>
</comment>
<dbReference type="PANTHER" id="PTHR11926">
    <property type="entry name" value="GLUCOSYL/GLUCURONOSYL TRANSFERASES"/>
    <property type="match status" value="1"/>
</dbReference>